<organism evidence="2 3">
    <name type="scientific">Macrococcoides goetzii</name>
    <dbReference type="NCBI Taxonomy" id="1891097"/>
    <lineage>
        <taxon>Bacteria</taxon>
        <taxon>Bacillati</taxon>
        <taxon>Bacillota</taxon>
        <taxon>Bacilli</taxon>
        <taxon>Bacillales</taxon>
        <taxon>Staphylococcaceae</taxon>
        <taxon>Macrococcoides</taxon>
    </lineage>
</organism>
<dbReference type="Proteomes" id="UP000229523">
    <property type="component" value="Unassembled WGS sequence"/>
</dbReference>
<keyword evidence="3" id="KW-1185">Reference proteome</keyword>
<gene>
    <name evidence="2" type="ORF">BFS35_011640</name>
</gene>
<dbReference type="AlphaFoldDB" id="A0A2G5NWT5"/>
<reference evidence="2 3" key="1">
    <citation type="journal article" date="2018" name="Front. Microbiol.">
        <title>Description and Comparative Genomics of Macrococcus caseolyticus subsp. hominis subsp. nov., Macrococcus goetzii sp. nov., Macrococcus epidermidis sp. nov., and Macrococcus bohemicus sp. nov., Novel Macrococci From Human Clinical Material With Virulence Potential and Suspected Uptake of Foreign DNA by Natural Transformation.</title>
        <authorList>
            <person name="Maslanova I."/>
            <person name="Wertheimer Z."/>
            <person name="Sedlacek I."/>
            <person name="Svec P."/>
            <person name="Indrakova A."/>
            <person name="Kovarovic V."/>
            <person name="Schumann P."/>
            <person name="Sproer C."/>
            <person name="Kralova S."/>
            <person name="Sedo O."/>
            <person name="Kristofova L."/>
            <person name="Vrbovska V."/>
            <person name="Fuzik T."/>
            <person name="Petras P."/>
            <person name="Zdrahal Z."/>
            <person name="Ruzickova V."/>
            <person name="Doskar J."/>
            <person name="Pantucek R."/>
        </authorList>
    </citation>
    <scope>NUCLEOTIDE SEQUENCE [LARGE SCALE GENOMIC DNA]</scope>
    <source>
        <strain evidence="2 3">CCM 4927</strain>
    </source>
</reference>
<evidence type="ECO:0000313" key="2">
    <source>
        <dbReference type="EMBL" id="RAI79386.1"/>
    </source>
</evidence>
<dbReference type="EMBL" id="MJBI02000008">
    <property type="protein sequence ID" value="RAI79386.1"/>
    <property type="molecule type" value="Genomic_DNA"/>
</dbReference>
<sequence length="89" mass="10434">MPKYTFSCATCGEYDVWKSMSSNLQEDKCPTCEAMTHRVFKSFRMNQMDPKLYKRINSGMTPKVVKREHLPKSNVKQLNRNPNPMSWTV</sequence>
<dbReference type="InterPro" id="IPR013429">
    <property type="entry name" value="Regulatory_FmdB_Zinc_ribbon"/>
</dbReference>
<feature type="domain" description="Putative regulatory protein FmdB zinc ribbon" evidence="1">
    <location>
        <begin position="1"/>
        <end position="41"/>
    </location>
</feature>
<dbReference type="SMART" id="SM00834">
    <property type="entry name" value="CxxC_CXXC_SSSS"/>
    <property type="match status" value="1"/>
</dbReference>
<dbReference type="RefSeq" id="WP_099576775.1">
    <property type="nucleotide sequence ID" value="NZ_MJBI02000008.1"/>
</dbReference>
<name>A0A2G5NWT5_9STAP</name>
<dbReference type="NCBIfam" id="TIGR02605">
    <property type="entry name" value="CxxC_CxxC_SSSS"/>
    <property type="match status" value="1"/>
</dbReference>
<evidence type="ECO:0000259" key="1">
    <source>
        <dbReference type="SMART" id="SM00834"/>
    </source>
</evidence>
<protein>
    <submittedName>
        <fullName evidence="2">Zinc ribbon domain-containing protein</fullName>
    </submittedName>
</protein>
<comment type="caution">
    <text evidence="2">The sequence shown here is derived from an EMBL/GenBank/DDBJ whole genome shotgun (WGS) entry which is preliminary data.</text>
</comment>
<evidence type="ECO:0000313" key="3">
    <source>
        <dbReference type="Proteomes" id="UP000229523"/>
    </source>
</evidence>
<proteinExistence type="predicted"/>
<accession>A0A2G5NWT5</accession>